<dbReference type="Pfam" id="PF00612">
    <property type="entry name" value="IQ"/>
    <property type="match status" value="1"/>
</dbReference>
<dbReference type="InterPro" id="IPR001202">
    <property type="entry name" value="WW_dom"/>
</dbReference>
<evidence type="ECO:0000256" key="2">
    <source>
        <dbReference type="ARBA" id="ARBA00022490"/>
    </source>
</evidence>
<keyword evidence="2" id="KW-0963">Cytoplasm</keyword>
<evidence type="ECO:0000256" key="4">
    <source>
        <dbReference type="ARBA" id="ARBA00022860"/>
    </source>
</evidence>
<dbReference type="GO" id="GO:0000278">
    <property type="term" value="P:mitotic cell cycle"/>
    <property type="evidence" value="ECO:0007669"/>
    <property type="project" value="TreeGrafter"/>
</dbReference>
<dbReference type="GO" id="GO:0000922">
    <property type="term" value="C:spindle pole"/>
    <property type="evidence" value="ECO:0007669"/>
    <property type="project" value="TreeGrafter"/>
</dbReference>
<dbReference type="GO" id="GO:0005737">
    <property type="term" value="C:cytoplasm"/>
    <property type="evidence" value="ECO:0007669"/>
    <property type="project" value="UniProtKB-SubCell"/>
</dbReference>
<comment type="subcellular location">
    <subcellularLocation>
        <location evidence="1">Cytoplasm</location>
    </subcellularLocation>
</comment>
<dbReference type="SMART" id="SM00456">
    <property type="entry name" value="WW"/>
    <property type="match status" value="2"/>
</dbReference>
<name>A0A7S2NT19_9STRA</name>
<gene>
    <name evidence="7" type="ORF">LDAN0321_LOCUS1806</name>
</gene>
<keyword evidence="3" id="KW-0677">Repeat</keyword>
<proteinExistence type="predicted"/>
<dbReference type="PANTHER" id="PTHR22706:SF1">
    <property type="entry name" value="ASSEMBLY FACTOR FOR SPINDLE MICROTUBULES"/>
    <property type="match status" value="1"/>
</dbReference>
<dbReference type="PROSITE" id="PS50020">
    <property type="entry name" value="WW_DOMAIN_2"/>
    <property type="match status" value="2"/>
</dbReference>
<feature type="region of interest" description="Disordered" evidence="5">
    <location>
        <begin position="113"/>
        <end position="164"/>
    </location>
</feature>
<dbReference type="Gene3D" id="2.20.70.10">
    <property type="match status" value="1"/>
</dbReference>
<feature type="domain" description="WW" evidence="6">
    <location>
        <begin position="770"/>
        <end position="797"/>
    </location>
</feature>
<dbReference type="PANTHER" id="PTHR22706">
    <property type="entry name" value="ASSEMBLY FACTOR FOR SPINDLE MICROTUBULES"/>
    <property type="match status" value="1"/>
</dbReference>
<dbReference type="CDD" id="cd00201">
    <property type="entry name" value="WW"/>
    <property type="match status" value="2"/>
</dbReference>
<dbReference type="EMBL" id="HBGY01002801">
    <property type="protein sequence ID" value="CAD9558879.1"/>
    <property type="molecule type" value="Transcribed_RNA"/>
</dbReference>
<protein>
    <recommendedName>
        <fullName evidence="6">WW domain-containing protein</fullName>
    </recommendedName>
</protein>
<dbReference type="InterPro" id="IPR051185">
    <property type="entry name" value="ASPM"/>
</dbReference>
<dbReference type="SMART" id="SM00015">
    <property type="entry name" value="IQ"/>
    <property type="match status" value="6"/>
</dbReference>
<dbReference type="PROSITE" id="PS50096">
    <property type="entry name" value="IQ"/>
    <property type="match status" value="4"/>
</dbReference>
<dbReference type="AlphaFoldDB" id="A0A7S2NT19"/>
<dbReference type="InterPro" id="IPR036020">
    <property type="entry name" value="WW_dom_sf"/>
</dbReference>
<evidence type="ECO:0000259" key="6">
    <source>
        <dbReference type="PROSITE" id="PS50020"/>
    </source>
</evidence>
<sequence>MKLSKSSNKATYYIDLSYGCSQRPLDNSRQANLQVLPATFSASDDILFCPPSLLSECDIARREKEALDLVDIQNRLNITDKELSEFELELEYGVTNRKSSFRADYNLTENAENRLPIKSSNQGKKIELPSRRSTEKNVALGDKRKKKSVKSPKKDPTLKHGTRKRVSEMLRSELAKSMSNVRALSDAVKKDVASIQWMCRGLVKNEERYPGAQHRLKSWGTHQIVLATKYLILVAEANAYSRWKALMMVAREKEKRMKYLQYQGLRKLGHATHHVGIRYISGRWLRWGKVVLHYRKVERQRLEYKSAVIIQNLCRSVSAKIVAFYMKQLREIRSATFLQAFVRRICALRVYRTLQHERKLRNASVVIQCAYRCYHALHSLYQLRVSRVRRNSSIDVQRLFRGMRGRKVARTFADKRRIFNAACNIQSLWRGIHGREKANARKLFVKRNNASIVIQAFVRGSLSTKKVKMLRLEAERLIVLQKRMSVKLQRAYRSHRKIVLTKLEMVTQVALARRKFRAAARIQSLFRGVQARVLFSAMMEEHFNIMVTNARRWQETWGEDVNCWYYYDTETEQTLWEPPASGYTKSDTRLVLQDGSVVDDPWSEQAEIVHAKCDDCDEAIATRQCDQCGDKYCSACYTRAHPKGGRRELHTYVHIGPIECEECSQKQAKKWCTMCDGPFCLSCFEKMHSRGYRSLHAYCNIYKSGNISPRAWGPDGSAAGMFVPGSTYDAGNNTMDGGEWYDGDEEEFTEHEYDKFYEDGDPSGIYDGVWSTHYDEEGNAYYYNSETGESLYDYPDT</sequence>
<evidence type="ECO:0000313" key="7">
    <source>
        <dbReference type="EMBL" id="CAD9558879.1"/>
    </source>
</evidence>
<evidence type="ECO:0000256" key="5">
    <source>
        <dbReference type="SAM" id="MobiDB-lite"/>
    </source>
</evidence>
<evidence type="ECO:0000256" key="1">
    <source>
        <dbReference type="ARBA" id="ARBA00004496"/>
    </source>
</evidence>
<accession>A0A7S2NT19</accession>
<dbReference type="GO" id="GO:0005516">
    <property type="term" value="F:calmodulin binding"/>
    <property type="evidence" value="ECO:0007669"/>
    <property type="project" value="UniProtKB-KW"/>
</dbReference>
<dbReference type="GO" id="GO:0007051">
    <property type="term" value="P:spindle organization"/>
    <property type="evidence" value="ECO:0007669"/>
    <property type="project" value="TreeGrafter"/>
</dbReference>
<dbReference type="InterPro" id="IPR000048">
    <property type="entry name" value="IQ_motif_EF-hand-BS"/>
</dbReference>
<dbReference type="Gene3D" id="1.20.5.190">
    <property type="match status" value="1"/>
</dbReference>
<dbReference type="GO" id="GO:0051295">
    <property type="term" value="P:establishment of meiotic spindle localization"/>
    <property type="evidence" value="ECO:0007669"/>
    <property type="project" value="TreeGrafter"/>
</dbReference>
<feature type="domain" description="WW" evidence="6">
    <location>
        <begin position="553"/>
        <end position="581"/>
    </location>
</feature>
<feature type="compositionally biased region" description="Basic and acidic residues" evidence="5">
    <location>
        <begin position="124"/>
        <end position="135"/>
    </location>
</feature>
<dbReference type="CDD" id="cd19757">
    <property type="entry name" value="Bbox1"/>
    <property type="match status" value="2"/>
</dbReference>
<evidence type="ECO:0000256" key="3">
    <source>
        <dbReference type="ARBA" id="ARBA00022737"/>
    </source>
</evidence>
<reference evidence="7" key="1">
    <citation type="submission" date="2021-01" db="EMBL/GenBank/DDBJ databases">
        <authorList>
            <person name="Corre E."/>
            <person name="Pelletier E."/>
            <person name="Niang G."/>
            <person name="Scheremetjew M."/>
            <person name="Finn R."/>
            <person name="Kale V."/>
            <person name="Holt S."/>
            <person name="Cochrane G."/>
            <person name="Meng A."/>
            <person name="Brown T."/>
            <person name="Cohen L."/>
        </authorList>
    </citation>
    <scope>NUCLEOTIDE SEQUENCE</scope>
    <source>
        <strain evidence="7">B650</strain>
    </source>
</reference>
<dbReference type="SUPFAM" id="SSF51045">
    <property type="entry name" value="WW domain"/>
    <property type="match status" value="1"/>
</dbReference>
<keyword evidence="4" id="KW-0112">Calmodulin-binding</keyword>
<organism evidence="7">
    <name type="scientific">Leptocylindrus danicus</name>
    <dbReference type="NCBI Taxonomy" id="163516"/>
    <lineage>
        <taxon>Eukaryota</taxon>
        <taxon>Sar</taxon>
        <taxon>Stramenopiles</taxon>
        <taxon>Ochrophyta</taxon>
        <taxon>Bacillariophyta</taxon>
        <taxon>Coscinodiscophyceae</taxon>
        <taxon>Chaetocerotophycidae</taxon>
        <taxon>Leptocylindrales</taxon>
        <taxon>Leptocylindraceae</taxon>
        <taxon>Leptocylindrus</taxon>
    </lineage>
</organism>